<dbReference type="PANTHER" id="PTHR35333:SF3">
    <property type="entry name" value="BETA-LACTAMASE-TYPE TRANSPEPTIDASE FOLD CONTAINING PROTEIN"/>
    <property type="match status" value="1"/>
</dbReference>
<dbReference type="Proteomes" id="UP000237319">
    <property type="component" value="Unassembled WGS sequence"/>
</dbReference>
<name>A0A2S5D179_LYSSH</name>
<dbReference type="PANTHER" id="PTHR35333">
    <property type="entry name" value="BETA-LACTAMASE"/>
    <property type="match status" value="1"/>
</dbReference>
<accession>A0A2S5D179</accession>
<dbReference type="Gene3D" id="3.40.710.10">
    <property type="entry name" value="DD-peptidase/beta-lactamase superfamily"/>
    <property type="match status" value="1"/>
</dbReference>
<dbReference type="EC" id="3.5.2.6" evidence="2"/>
<protein>
    <submittedName>
        <fullName evidence="2">Beta-lactamase</fullName>
        <ecNumber evidence="2">3.5.2.6</ecNumber>
    </submittedName>
</protein>
<reference evidence="2 3" key="1">
    <citation type="submission" date="2017-11" db="EMBL/GenBank/DDBJ databases">
        <title>Genome sequence of Lysinibacillus sphaericus, a lignin-degrading bacteria isolated from municipal solid waste soil.</title>
        <authorList>
            <person name="Persinoti G.F."/>
            <person name="Paixao D.A."/>
            <person name="Bugg T.D."/>
            <person name="Squina F.M."/>
        </authorList>
    </citation>
    <scope>NUCLEOTIDE SEQUENCE [LARGE SCALE GENOMIC DNA]</scope>
    <source>
        <strain evidence="2 3">A1</strain>
    </source>
</reference>
<dbReference type="GO" id="GO:0030655">
    <property type="term" value="P:beta-lactam antibiotic catabolic process"/>
    <property type="evidence" value="ECO:0007669"/>
    <property type="project" value="InterPro"/>
</dbReference>
<evidence type="ECO:0000313" key="2">
    <source>
        <dbReference type="EMBL" id="POZ56811.1"/>
    </source>
</evidence>
<dbReference type="InterPro" id="IPR000871">
    <property type="entry name" value="Beta-lactam_class-A"/>
</dbReference>
<dbReference type="EMBL" id="PGLV01000001">
    <property type="protein sequence ID" value="POZ56811.1"/>
    <property type="molecule type" value="Genomic_DNA"/>
</dbReference>
<dbReference type="SUPFAM" id="SSF56601">
    <property type="entry name" value="beta-lactamase/transpeptidase-like"/>
    <property type="match status" value="1"/>
</dbReference>
<keyword evidence="2" id="KW-0378">Hydrolase</keyword>
<dbReference type="InterPro" id="IPR045155">
    <property type="entry name" value="Beta-lactam_cat"/>
</dbReference>
<feature type="domain" description="Beta-lactamase class A catalytic" evidence="1">
    <location>
        <begin position="19"/>
        <end position="229"/>
    </location>
</feature>
<sequence>MMQQTIQRLIQEAPYKVHMFVKDFKTNDFVIHERLDDAFSSASLIKVPILIAVFDYIDVCNLPINQVITVTPSDWVDFSVISEQRVTSCTIYELCVWMITTSDNTATNVLIDLIGMDVLNQYFHKIGLTQTQLQRKMMDFERLAKGIDNITTARDMALLFSRIYEKNLLSPVFSQLVIDILCRQRFHENLRRYIVDDVTIAHKTGGLDSVDHDVGIVYSHGQEYAIGVFITEVKQNDVARQLIGRLSKVVYDNMIVVKGEAT</sequence>
<evidence type="ECO:0000313" key="3">
    <source>
        <dbReference type="Proteomes" id="UP000237319"/>
    </source>
</evidence>
<dbReference type="GO" id="GO:0046677">
    <property type="term" value="P:response to antibiotic"/>
    <property type="evidence" value="ECO:0007669"/>
    <property type="project" value="InterPro"/>
</dbReference>
<organism evidence="2 3">
    <name type="scientific">Lysinibacillus sphaericus</name>
    <name type="common">Bacillus sphaericus</name>
    <dbReference type="NCBI Taxonomy" id="1421"/>
    <lineage>
        <taxon>Bacteria</taxon>
        <taxon>Bacillati</taxon>
        <taxon>Bacillota</taxon>
        <taxon>Bacilli</taxon>
        <taxon>Bacillales</taxon>
        <taxon>Bacillaceae</taxon>
        <taxon>Lysinibacillus</taxon>
    </lineage>
</organism>
<gene>
    <name evidence="2" type="primary">blaF</name>
    <name evidence="2" type="ORF">LYSIN_01594</name>
</gene>
<comment type="caution">
    <text evidence="2">The sequence shown here is derived from an EMBL/GenBank/DDBJ whole genome shotgun (WGS) entry which is preliminary data.</text>
</comment>
<dbReference type="InterPro" id="IPR012338">
    <property type="entry name" value="Beta-lactam/transpept-like"/>
</dbReference>
<keyword evidence="3" id="KW-1185">Reference proteome</keyword>
<evidence type="ECO:0000259" key="1">
    <source>
        <dbReference type="Pfam" id="PF13354"/>
    </source>
</evidence>
<dbReference type="AlphaFoldDB" id="A0A2S5D179"/>
<dbReference type="Pfam" id="PF13354">
    <property type="entry name" value="Beta-lactamase2"/>
    <property type="match status" value="1"/>
</dbReference>
<dbReference type="RefSeq" id="WP_258041042.1">
    <property type="nucleotide sequence ID" value="NZ_PGLV01000001.1"/>
</dbReference>
<proteinExistence type="predicted"/>
<dbReference type="GO" id="GO:0008800">
    <property type="term" value="F:beta-lactamase activity"/>
    <property type="evidence" value="ECO:0007669"/>
    <property type="project" value="UniProtKB-EC"/>
</dbReference>